<comment type="caution">
    <text evidence="1">The sequence shown here is derived from an EMBL/GenBank/DDBJ whole genome shotgun (WGS) entry which is preliminary data.</text>
</comment>
<protein>
    <recommendedName>
        <fullName evidence="3">Biotin attachment protein</fullName>
    </recommendedName>
</protein>
<dbReference type="Gene3D" id="2.40.50.100">
    <property type="match status" value="1"/>
</dbReference>
<dbReference type="EMBL" id="BLTE01000020">
    <property type="protein sequence ID" value="GFK95697.1"/>
    <property type="molecule type" value="Genomic_DNA"/>
</dbReference>
<reference evidence="1 2" key="1">
    <citation type="submission" date="2020-04" db="EMBL/GenBank/DDBJ databases">
        <authorList>
            <consortium name="Desulfovibrio sp. FSS-1 genome sequencing consortium"/>
            <person name="Shimoshige H."/>
            <person name="Kobayashi H."/>
            <person name="Maekawa T."/>
        </authorList>
    </citation>
    <scope>NUCLEOTIDE SEQUENCE [LARGE SCALE GENOMIC DNA]</scope>
    <source>
        <strain evidence="1 2">SIID29052-01</strain>
    </source>
</reference>
<dbReference type="Proteomes" id="UP000494245">
    <property type="component" value="Unassembled WGS sequence"/>
</dbReference>
<keyword evidence="2" id="KW-1185">Reference proteome</keyword>
<evidence type="ECO:0008006" key="3">
    <source>
        <dbReference type="Google" id="ProtNLM"/>
    </source>
</evidence>
<name>A0A6V8M1H4_9BACT</name>
<evidence type="ECO:0000313" key="1">
    <source>
        <dbReference type="EMBL" id="GFK95697.1"/>
    </source>
</evidence>
<dbReference type="AlphaFoldDB" id="A0A6V8M1H4"/>
<evidence type="ECO:0000313" key="2">
    <source>
        <dbReference type="Proteomes" id="UP000494245"/>
    </source>
</evidence>
<reference evidence="1 2" key="2">
    <citation type="submission" date="2020-05" db="EMBL/GenBank/DDBJ databases">
        <title>Draft genome sequence of Desulfovibrio sp. strainFSS-1.</title>
        <authorList>
            <person name="Shimoshige H."/>
            <person name="Kobayashi H."/>
            <person name="Maekawa T."/>
        </authorList>
    </citation>
    <scope>NUCLEOTIDE SEQUENCE [LARGE SCALE GENOMIC DNA]</scope>
    <source>
        <strain evidence="1 2">SIID29052-01</strain>
    </source>
</reference>
<sequence length="216" mass="24350">MKDVKAILEQFKASPYEEAVVCAPHCGVVSFKTTAGETRVLGPSGTWREKPGTLLATVTRERNAKPIHCQRKGQVREVHSHLDGRFVEAGTPLLVLRHFLTKEEVTQAILKQVLHLFEAPERAKYYFAPDVDKKVKVSGCRSIRVKDGMDLFIVSRMKREKPLNYSGPEGIIYDVYFSHDQNVDAGAPLISVCPEDQMGVIQDVVNRVQSDWEEQE</sequence>
<proteinExistence type="predicted"/>
<organism evidence="1 2">
    <name type="scientific">Fundidesulfovibrio magnetotacticus</name>
    <dbReference type="NCBI Taxonomy" id="2730080"/>
    <lineage>
        <taxon>Bacteria</taxon>
        <taxon>Pseudomonadati</taxon>
        <taxon>Thermodesulfobacteriota</taxon>
        <taxon>Desulfovibrionia</taxon>
        <taxon>Desulfovibrionales</taxon>
        <taxon>Desulfovibrionaceae</taxon>
        <taxon>Fundidesulfovibrio</taxon>
    </lineage>
</organism>
<gene>
    <name evidence="1" type="ORF">NNJEOMEG_03565</name>
</gene>
<accession>A0A6V8M1H4</accession>
<dbReference type="RefSeq" id="WP_173086838.1">
    <property type="nucleotide sequence ID" value="NZ_BLTE01000020.1"/>
</dbReference>